<sequence length="838" mass="95237">MQRDGVRPESPSTPSRRRARLDSSSSQGATAMSKRQRFGAEAVAPSIPSPRAKGKMPERSLDLTKPPVLQPHSGAKRLIIKNLKTSTGSNPAAEEYYARAHKELAEGVDAVLDGREQEVTLERLYHGVENICRKGSQDGIYSMLKSKMEGHVNTVIQPKISKNGQGQHIETARVAFAEWQIWNTKAILIRSTFSFLDRTYLLRRQKESINELSIAYFRRMLFKTKPQLGGLVVDGLCTLMQYDRTGEAVVDTSLLKGGLRLMFVLSVYNKHFEPAFLKYSADYFRQFAETHSQSNLKSYIQQCEALLKREELRCLEYSIDGVTQRKLLEEAHNILIRDYSDMLLDSGSFSNLLSDNDVESVHGLYHLLGLSEIQKKLIGPWSEYVKKTGATIIGDKDHGDEMVLRLLKLRRSLDLMIRDAFNQSDEFLWAMREAFSGFMNDRQVFTCWDTSTSKIGEMTAKHVDMLLRGGLKTMPQELISDAKDRAAAEKAGVASTADEAAELERQLDQALELFRFIEGKDTFEAFYKKDLAKRLLMGRSASQDAEESMLGKLQGECGSNFTHNLDQMFKDQKLTKDEMKAYKEWCEGSVDRQTPIDLQVMVLSNAAWPTYPDVKLHLPDDVATQIERFDAYYKNKHTGRLLTWKHSLAHCVIKARFAKGVKELLLSAYQAVVLMLFNDVSDDEEGFLAYQQICDATGLKGADLDRTLQSLACGKARVLTKHPKGKDINKTDTFTFNKGFWDPKFKVKINQIQLKETKEENKATHERVAQDRRFETQAAIVRIMKSRKRMGHGELYAEVIEHTKKRGKVEVAAIKKEIDSLVDKDYLEREGDSFVYLS</sequence>
<organism evidence="1 2">
    <name type="scientific">Trichothecium roseum</name>
    <dbReference type="NCBI Taxonomy" id="47278"/>
    <lineage>
        <taxon>Eukaryota</taxon>
        <taxon>Fungi</taxon>
        <taxon>Dikarya</taxon>
        <taxon>Ascomycota</taxon>
        <taxon>Pezizomycotina</taxon>
        <taxon>Sordariomycetes</taxon>
        <taxon>Hypocreomycetidae</taxon>
        <taxon>Hypocreales</taxon>
        <taxon>Hypocreales incertae sedis</taxon>
        <taxon>Trichothecium</taxon>
    </lineage>
</organism>
<name>A0ACC0UT10_9HYPO</name>
<gene>
    <name evidence="1" type="ORF">N3K66_008245</name>
</gene>
<reference evidence="1" key="1">
    <citation type="submission" date="2022-10" db="EMBL/GenBank/DDBJ databases">
        <title>Complete Genome of Trichothecium roseum strain YXFP-22015, a Plant Pathogen Isolated from Citrus.</title>
        <authorList>
            <person name="Wang Y."/>
            <person name="Zhu L."/>
        </authorList>
    </citation>
    <scope>NUCLEOTIDE SEQUENCE</scope>
    <source>
        <strain evidence="1">YXFP-22015</strain>
    </source>
</reference>
<protein>
    <submittedName>
        <fullName evidence="1">Uncharacterized protein</fullName>
    </submittedName>
</protein>
<evidence type="ECO:0000313" key="2">
    <source>
        <dbReference type="Proteomes" id="UP001163324"/>
    </source>
</evidence>
<proteinExistence type="predicted"/>
<dbReference type="EMBL" id="CM047947">
    <property type="protein sequence ID" value="KAI9897223.1"/>
    <property type="molecule type" value="Genomic_DNA"/>
</dbReference>
<dbReference type="Proteomes" id="UP001163324">
    <property type="component" value="Chromosome 8"/>
</dbReference>
<evidence type="ECO:0000313" key="1">
    <source>
        <dbReference type="EMBL" id="KAI9897223.1"/>
    </source>
</evidence>
<comment type="caution">
    <text evidence="1">The sequence shown here is derived from an EMBL/GenBank/DDBJ whole genome shotgun (WGS) entry which is preliminary data.</text>
</comment>
<keyword evidence="2" id="KW-1185">Reference proteome</keyword>
<accession>A0ACC0UT10</accession>